<feature type="transmembrane region" description="Helical" evidence="8">
    <location>
        <begin position="108"/>
        <end position="132"/>
    </location>
</feature>
<feature type="transmembrane region" description="Helical" evidence="8">
    <location>
        <begin position="392"/>
        <end position="414"/>
    </location>
</feature>
<feature type="transmembrane region" description="Helical" evidence="8">
    <location>
        <begin position="420"/>
        <end position="440"/>
    </location>
</feature>
<feature type="transmembrane region" description="Helical" evidence="8">
    <location>
        <begin position="352"/>
        <end position="371"/>
    </location>
</feature>
<sequence>MADAVEGAGRARTPGRRKPPGPGESARPSPQARRAAAASLIGTTIEYYDFFLYGLAASVVFGPQYFPSFSPVAGTLAALGTFLAGFLVRPVGALVFGHFGDRIGRKRLLVVSLLTAGGATFVIGLLPTYATIGVAAPILLVACRVIQGFGFGGEWGGAVLMAVENAPPRRRIVYGSLPQMGNPAGLILATVILLAFTTLLPADQFQAWGWRIPFLLSAALIITGLIIRVRLRESPAFTQVRANRTLARFPIAELLRAHPRELVLGTLVVTASPSVGLLLYVYLIPYGQQVLHLPVTTMLILAGISGIGLILGIRTSAVAAEHLGVRRLSVCGLLAMAAWAIPFFLLFDTGSLPAAVIAFAVFGLAVGVANGPQATLLAELYPIQVRYSGASLALQLAGVLGGVIAPVASTALLAATGNGLYIGVWVIGISLISLGSLVYLHTGAGVDAGELGAALPGAA</sequence>
<feature type="transmembrane region" description="Helical" evidence="8">
    <location>
        <begin position="72"/>
        <end position="96"/>
    </location>
</feature>
<keyword evidence="5 8" id="KW-1133">Transmembrane helix</keyword>
<comment type="caution">
    <text evidence="10">The sequence shown here is derived from an EMBL/GenBank/DDBJ whole genome shotgun (WGS) entry which is preliminary data.</text>
</comment>
<dbReference type="PANTHER" id="PTHR43045:SF1">
    <property type="entry name" value="SHIKIMATE TRANSPORTER"/>
    <property type="match status" value="1"/>
</dbReference>
<name>A0ABW4EYI6_9PSEU</name>
<dbReference type="PROSITE" id="PS50850">
    <property type="entry name" value="MFS"/>
    <property type="match status" value="1"/>
</dbReference>
<dbReference type="Proteomes" id="UP001597114">
    <property type="component" value="Unassembled WGS sequence"/>
</dbReference>
<feature type="region of interest" description="Disordered" evidence="7">
    <location>
        <begin position="1"/>
        <end position="31"/>
    </location>
</feature>
<evidence type="ECO:0000256" key="8">
    <source>
        <dbReference type="SAM" id="Phobius"/>
    </source>
</evidence>
<evidence type="ECO:0000256" key="7">
    <source>
        <dbReference type="SAM" id="MobiDB-lite"/>
    </source>
</evidence>
<keyword evidence="2" id="KW-0813">Transport</keyword>
<dbReference type="SUPFAM" id="SSF103473">
    <property type="entry name" value="MFS general substrate transporter"/>
    <property type="match status" value="1"/>
</dbReference>
<dbReference type="CDD" id="cd17369">
    <property type="entry name" value="MFS_ShiA_like"/>
    <property type="match status" value="1"/>
</dbReference>
<dbReference type="RefSeq" id="WP_344727435.1">
    <property type="nucleotide sequence ID" value="NZ_BAAAUS010000043.1"/>
</dbReference>
<comment type="subcellular location">
    <subcellularLocation>
        <location evidence="1">Cell membrane</location>
        <topology evidence="1">Multi-pass membrane protein</topology>
    </subcellularLocation>
</comment>
<dbReference type="EMBL" id="JBHUCO010000024">
    <property type="protein sequence ID" value="MFD1520303.1"/>
    <property type="molecule type" value="Genomic_DNA"/>
</dbReference>
<protein>
    <submittedName>
        <fullName evidence="10">MFS transporter</fullName>
    </submittedName>
</protein>
<dbReference type="InterPro" id="IPR036259">
    <property type="entry name" value="MFS_trans_sf"/>
</dbReference>
<evidence type="ECO:0000256" key="1">
    <source>
        <dbReference type="ARBA" id="ARBA00004651"/>
    </source>
</evidence>
<reference evidence="11" key="1">
    <citation type="journal article" date="2019" name="Int. J. Syst. Evol. Microbiol.">
        <title>The Global Catalogue of Microorganisms (GCM) 10K type strain sequencing project: providing services to taxonomists for standard genome sequencing and annotation.</title>
        <authorList>
            <consortium name="The Broad Institute Genomics Platform"/>
            <consortium name="The Broad Institute Genome Sequencing Center for Infectious Disease"/>
            <person name="Wu L."/>
            <person name="Ma J."/>
        </authorList>
    </citation>
    <scope>NUCLEOTIDE SEQUENCE [LARGE SCALE GENOMIC DNA]</scope>
    <source>
        <strain evidence="11">CCM 7043</strain>
    </source>
</reference>
<keyword evidence="3" id="KW-1003">Cell membrane</keyword>
<keyword evidence="6 8" id="KW-0472">Membrane</keyword>
<feature type="transmembrane region" description="Helical" evidence="8">
    <location>
        <begin position="47"/>
        <end position="66"/>
    </location>
</feature>
<evidence type="ECO:0000256" key="6">
    <source>
        <dbReference type="ARBA" id="ARBA00023136"/>
    </source>
</evidence>
<gene>
    <name evidence="10" type="ORF">ACFSJD_22605</name>
</gene>
<feature type="transmembrane region" description="Helical" evidence="8">
    <location>
        <begin position="208"/>
        <end position="227"/>
    </location>
</feature>
<keyword evidence="4 8" id="KW-0812">Transmembrane</keyword>
<evidence type="ECO:0000259" key="9">
    <source>
        <dbReference type="PROSITE" id="PS50850"/>
    </source>
</evidence>
<evidence type="ECO:0000313" key="11">
    <source>
        <dbReference type="Proteomes" id="UP001597114"/>
    </source>
</evidence>
<evidence type="ECO:0000256" key="4">
    <source>
        <dbReference type="ARBA" id="ARBA00022692"/>
    </source>
</evidence>
<feature type="transmembrane region" description="Helical" evidence="8">
    <location>
        <begin position="184"/>
        <end position="202"/>
    </location>
</feature>
<feature type="transmembrane region" description="Helical" evidence="8">
    <location>
        <begin position="262"/>
        <end position="284"/>
    </location>
</feature>
<evidence type="ECO:0000313" key="10">
    <source>
        <dbReference type="EMBL" id="MFD1520303.1"/>
    </source>
</evidence>
<dbReference type="InterPro" id="IPR011701">
    <property type="entry name" value="MFS"/>
</dbReference>
<dbReference type="InterPro" id="IPR020846">
    <property type="entry name" value="MFS_dom"/>
</dbReference>
<evidence type="ECO:0000256" key="3">
    <source>
        <dbReference type="ARBA" id="ARBA00022475"/>
    </source>
</evidence>
<evidence type="ECO:0000256" key="2">
    <source>
        <dbReference type="ARBA" id="ARBA00022448"/>
    </source>
</evidence>
<evidence type="ECO:0000256" key="5">
    <source>
        <dbReference type="ARBA" id="ARBA00022989"/>
    </source>
</evidence>
<dbReference type="Gene3D" id="1.20.1250.20">
    <property type="entry name" value="MFS general substrate transporter like domains"/>
    <property type="match status" value="2"/>
</dbReference>
<dbReference type="Pfam" id="PF07690">
    <property type="entry name" value="MFS_1"/>
    <property type="match status" value="1"/>
</dbReference>
<feature type="transmembrane region" description="Helical" evidence="8">
    <location>
        <begin position="325"/>
        <end position="346"/>
    </location>
</feature>
<feature type="domain" description="Major facilitator superfamily (MFS) profile" evidence="9">
    <location>
        <begin position="35"/>
        <end position="447"/>
    </location>
</feature>
<feature type="transmembrane region" description="Helical" evidence="8">
    <location>
        <begin position="290"/>
        <end position="313"/>
    </location>
</feature>
<accession>A0ABW4EYI6</accession>
<dbReference type="PANTHER" id="PTHR43045">
    <property type="entry name" value="SHIKIMATE TRANSPORTER"/>
    <property type="match status" value="1"/>
</dbReference>
<organism evidence="10 11">
    <name type="scientific">Pseudonocardia yunnanensis</name>
    <dbReference type="NCBI Taxonomy" id="58107"/>
    <lineage>
        <taxon>Bacteria</taxon>
        <taxon>Bacillati</taxon>
        <taxon>Actinomycetota</taxon>
        <taxon>Actinomycetes</taxon>
        <taxon>Pseudonocardiales</taxon>
        <taxon>Pseudonocardiaceae</taxon>
        <taxon>Pseudonocardia</taxon>
    </lineage>
</organism>
<proteinExistence type="predicted"/>
<keyword evidence="11" id="KW-1185">Reference proteome</keyword>